<name>A0A0G0K0V3_9BACT</name>
<organism evidence="1 2">
    <name type="scientific">candidate division WS6 bacterium GW2011_GWA2_37_6</name>
    <dbReference type="NCBI Taxonomy" id="1619087"/>
    <lineage>
        <taxon>Bacteria</taxon>
        <taxon>Candidatus Dojkabacteria</taxon>
    </lineage>
</organism>
<dbReference type="AlphaFoldDB" id="A0A0G0K0V3"/>
<dbReference type="Proteomes" id="UP000034852">
    <property type="component" value="Unassembled WGS sequence"/>
</dbReference>
<reference evidence="1" key="1">
    <citation type="journal article" date="2015" name="Nature">
        <title>rRNA introns, odd ribosomes, and small enigmatic genomes across a large radiation of phyla.</title>
        <authorList>
            <person name="Brown C.T."/>
            <person name="Hug L.A."/>
            <person name="Thomas B.C."/>
            <person name="Sharon I."/>
            <person name="Castelle C.J."/>
            <person name="Singh A."/>
            <person name="Wilkins M.J."/>
            <person name="Williams K.H."/>
            <person name="Banfield J.F."/>
        </authorList>
    </citation>
    <scope>NUCLEOTIDE SEQUENCE [LARGE SCALE GENOMIC DNA]</scope>
</reference>
<accession>A0A0G0K0V3</accession>
<feature type="non-terminal residue" evidence="1">
    <location>
        <position position="147"/>
    </location>
</feature>
<proteinExistence type="predicted"/>
<comment type="caution">
    <text evidence="1">The sequence shown here is derived from an EMBL/GenBank/DDBJ whole genome shotgun (WGS) entry which is preliminary data.</text>
</comment>
<sequence length="147" mass="17626">MDNFEKTLRQYAIYSPIKVHEAPIEKILSGHDVDKIASGQMGRVYRIKDTKWLLKESRWDLSLELFWDKRLPLPANITEKVLNLFSFTFQPNEEEVLRQYRMYLNFVEYFGFFDEGSEYSHPNIEIIHTAQKSIRESLLYFKPKLEK</sequence>
<protein>
    <submittedName>
        <fullName evidence="1">Uncharacterized protein</fullName>
    </submittedName>
</protein>
<evidence type="ECO:0000313" key="2">
    <source>
        <dbReference type="Proteomes" id="UP000034852"/>
    </source>
</evidence>
<gene>
    <name evidence="1" type="ORF">US52_C0065G0001</name>
</gene>
<evidence type="ECO:0000313" key="1">
    <source>
        <dbReference type="EMBL" id="KKQ34266.1"/>
    </source>
</evidence>
<dbReference type="EMBL" id="LBTH01000065">
    <property type="protein sequence ID" value="KKQ34266.1"/>
    <property type="molecule type" value="Genomic_DNA"/>
</dbReference>